<dbReference type="GO" id="GO:0007030">
    <property type="term" value="P:Golgi organization"/>
    <property type="evidence" value="ECO:0007669"/>
    <property type="project" value="TreeGrafter"/>
</dbReference>
<protein>
    <submittedName>
        <fullName evidence="6">Uncharacterized protein LOC108732885</fullName>
    </submittedName>
</protein>
<evidence type="ECO:0000256" key="2">
    <source>
        <dbReference type="ARBA" id="ARBA00022490"/>
    </source>
</evidence>
<dbReference type="Pfam" id="PF23142">
    <property type="entry name" value="PH_PLEKHM2"/>
    <property type="match status" value="1"/>
</dbReference>
<feature type="compositionally biased region" description="Polar residues" evidence="3">
    <location>
        <begin position="243"/>
        <end position="260"/>
    </location>
</feature>
<dbReference type="GO" id="GO:0032880">
    <property type="term" value="P:regulation of protein localization"/>
    <property type="evidence" value="ECO:0007669"/>
    <property type="project" value="TreeGrafter"/>
</dbReference>
<feature type="region of interest" description="Disordered" evidence="3">
    <location>
        <begin position="463"/>
        <end position="483"/>
    </location>
</feature>
<dbReference type="InterPro" id="IPR057288">
    <property type="entry name" value="PH_PLEKHM2"/>
</dbReference>
<dbReference type="FunCoup" id="A0A1W4W5H8">
    <property type="interactions" value="200"/>
</dbReference>
<evidence type="ECO:0000256" key="1">
    <source>
        <dbReference type="ARBA" id="ARBA00004496"/>
    </source>
</evidence>
<dbReference type="SMART" id="SM00233">
    <property type="entry name" value="PH"/>
    <property type="match status" value="1"/>
</dbReference>
<dbReference type="CTD" id="41425"/>
<dbReference type="GeneID" id="108732885"/>
<dbReference type="InterPro" id="IPR053015">
    <property type="entry name" value="PH_domain-containing_M2"/>
</dbReference>
<dbReference type="InterPro" id="IPR011993">
    <property type="entry name" value="PH-like_dom_sf"/>
</dbReference>
<dbReference type="GO" id="GO:0010008">
    <property type="term" value="C:endosome membrane"/>
    <property type="evidence" value="ECO:0007669"/>
    <property type="project" value="TreeGrafter"/>
</dbReference>
<keyword evidence="2" id="KW-0963">Cytoplasm</keyword>
<dbReference type="Gene3D" id="2.30.29.30">
    <property type="entry name" value="Pleckstrin-homology domain (PH domain)/Phosphotyrosine-binding domain (PTB)"/>
    <property type="match status" value="1"/>
</dbReference>
<accession>A0A1W4W5H8</accession>
<name>A0A1W4W5H8_AGRPL</name>
<dbReference type="OrthoDB" id="9983817at2759"/>
<gene>
    <name evidence="6" type="primary">LOC108732885</name>
</gene>
<dbReference type="PANTHER" id="PTHR46556">
    <property type="entry name" value="PLECKSTRIN HOMOLOGY DOMAIN-CONTAINING FAMILY M MEMBER 2"/>
    <property type="match status" value="1"/>
</dbReference>
<dbReference type="GO" id="GO:0019894">
    <property type="term" value="F:kinesin binding"/>
    <property type="evidence" value="ECO:0007669"/>
    <property type="project" value="TreeGrafter"/>
</dbReference>
<keyword evidence="5" id="KW-1185">Reference proteome</keyword>
<feature type="compositionally biased region" description="Low complexity" evidence="3">
    <location>
        <begin position="223"/>
        <end position="236"/>
    </location>
</feature>
<dbReference type="AlphaFoldDB" id="A0A1W4W5H8"/>
<evidence type="ECO:0000313" key="5">
    <source>
        <dbReference type="Proteomes" id="UP000192223"/>
    </source>
</evidence>
<reference evidence="6" key="1">
    <citation type="submission" date="2025-08" db="UniProtKB">
        <authorList>
            <consortium name="RefSeq"/>
        </authorList>
    </citation>
    <scope>IDENTIFICATION</scope>
    <source>
        <tissue evidence="6">Entire body</tissue>
    </source>
</reference>
<dbReference type="Proteomes" id="UP000192223">
    <property type="component" value="Unplaced"/>
</dbReference>
<feature type="domain" description="PH" evidence="4">
    <location>
        <begin position="808"/>
        <end position="905"/>
    </location>
</feature>
<evidence type="ECO:0000259" key="4">
    <source>
        <dbReference type="PROSITE" id="PS50003"/>
    </source>
</evidence>
<dbReference type="InParanoid" id="A0A1W4W5H8"/>
<dbReference type="SUPFAM" id="SSF50729">
    <property type="entry name" value="PH domain-like"/>
    <property type="match status" value="1"/>
</dbReference>
<dbReference type="GO" id="GO:0032418">
    <property type="term" value="P:lysosome localization"/>
    <property type="evidence" value="ECO:0007669"/>
    <property type="project" value="TreeGrafter"/>
</dbReference>
<dbReference type="RefSeq" id="XP_018319381.1">
    <property type="nucleotide sequence ID" value="XM_018463879.2"/>
</dbReference>
<dbReference type="PROSITE" id="PS50003">
    <property type="entry name" value="PH_DOMAIN"/>
    <property type="match status" value="1"/>
</dbReference>
<dbReference type="Pfam" id="PF00169">
    <property type="entry name" value="PH"/>
    <property type="match status" value="1"/>
</dbReference>
<evidence type="ECO:0000256" key="3">
    <source>
        <dbReference type="SAM" id="MobiDB-lite"/>
    </source>
</evidence>
<sequence>MGVTETETFDECVMEPVLNESYGIQPSEEYLEAKICCTVSDKPEKIYDMDLSNISLNSYELLDYTLQNCNIQPPELIQQSGEDMHVSMSEEVNENLKIILTNNNSEIKPEIPEKHIPTSTDEQIVFRRQRRKKSKSDTPKKRVSFHEDILNSTKIDDIHINHGFITHESDVSTNFFQRGFIKKPDTVVGRYSWAAEGDAPFYEKQIPQREVKSDIYVQRGRFSSSSSSSSNSISSSIDEEDVTSNSEESIKTNEPSQKMPKSSCLKKTKHRNRIDTDIVQEEVTVRKKKSETNLLDANIFGSFKNMFNFSSSLPFAERGVPEGQEDIHIYSSSSDVIKCLEELSVSKPTLNKSSPTNRNVNVNLESAKNNLKLTKGEGFHPIYPSEQNLPGNIILCDNNIYEHRGVSYSYEYEQYQKTFEQPVKTKSSSFYQMIKGFSFFGKRKGKEEPHQEKHENVDKVYTTSTPTKEGNIQRSSDGESSQLDDFKMNNYLKRTSLCTDISDNNTDFTETNNTRHLNSPKKKINKSNHYSVHSFRVDIDDDKFDMESQVSSKVCQGLKSTSSKMSLINKYLRNVTNKKLLDMKQSKIKKQKYRLPLFIPGIRPDLQSSKELDKQIEEELEKGLEIINKRNVGVNYNLRTRLKREVLRDDQEDLLKVYPVRSAYTTVGESQPLLLLITYSTIYITGLKPNNSFCNYFVLPYTELNTILIGPNAQTIHFSNFDNDMQFIITTRGTQATNEIVAQLEMAVRNDSNKPILPAIKQLSLRDMANLRKSVCKQSSVDKDEEYYHYSIVYVQDFNSDMGETPLGPSKEGPLMFKMEGDTRWETAYFILKAGILYMLSSPTHRLPMRVLPLINGNCQGARRTYNPNRPHTFQLQVGATTLMLAAPDEYIASEWLQVLVLAASKTYMHKDKISAQSCSLLMTGEHILTVREAFPYTINNGSSHQPIKGTQVLSCASISDLTALRLPSAEQSWSILEFACREVHESSGDWIVYFSSNDELETFLSTLEMLWMYQNEEGECFPLSTIPETDALSKTCVDTYTMLQRLWPSFNI</sequence>
<feature type="region of interest" description="Disordered" evidence="3">
    <location>
        <begin position="222"/>
        <end position="270"/>
    </location>
</feature>
<proteinExistence type="predicted"/>
<comment type="subcellular location">
    <subcellularLocation>
        <location evidence="1">Cytoplasm</location>
    </subcellularLocation>
</comment>
<dbReference type="KEGG" id="apln:108732885"/>
<dbReference type="PANTHER" id="PTHR46556:SF1">
    <property type="entry name" value="PLECKSTRIN HOMOLOGY DOMAIN-CONTAINING FAMILY M MEMBER 2"/>
    <property type="match status" value="1"/>
</dbReference>
<organism evidence="5 6">
    <name type="scientific">Agrilus planipennis</name>
    <name type="common">Emerald ash borer</name>
    <name type="synonym">Agrilus marcopoli</name>
    <dbReference type="NCBI Taxonomy" id="224129"/>
    <lineage>
        <taxon>Eukaryota</taxon>
        <taxon>Metazoa</taxon>
        <taxon>Ecdysozoa</taxon>
        <taxon>Arthropoda</taxon>
        <taxon>Hexapoda</taxon>
        <taxon>Insecta</taxon>
        <taxon>Pterygota</taxon>
        <taxon>Neoptera</taxon>
        <taxon>Endopterygota</taxon>
        <taxon>Coleoptera</taxon>
        <taxon>Polyphaga</taxon>
        <taxon>Elateriformia</taxon>
        <taxon>Buprestoidea</taxon>
        <taxon>Buprestidae</taxon>
        <taxon>Agrilinae</taxon>
        <taxon>Agrilus</taxon>
    </lineage>
</organism>
<dbReference type="STRING" id="224129.A0A1W4W5H8"/>
<dbReference type="InterPro" id="IPR001849">
    <property type="entry name" value="PH_domain"/>
</dbReference>
<evidence type="ECO:0000313" key="6">
    <source>
        <dbReference type="RefSeq" id="XP_018319381.1"/>
    </source>
</evidence>